<dbReference type="GO" id="GO:0003723">
    <property type="term" value="F:RNA binding"/>
    <property type="evidence" value="ECO:0007669"/>
    <property type="project" value="InterPro"/>
</dbReference>
<dbReference type="Pfam" id="PF01535">
    <property type="entry name" value="PPR"/>
    <property type="match status" value="3"/>
</dbReference>
<accession>A0A6A1UKB8</accession>
<gene>
    <name evidence="3" type="ORF">CJ030_MR0G006828</name>
</gene>
<feature type="repeat" description="PPR" evidence="2">
    <location>
        <begin position="90"/>
        <end position="124"/>
    </location>
</feature>
<protein>
    <recommendedName>
        <fullName evidence="5">Pentatricopeptide repeat-containing protein</fullName>
    </recommendedName>
</protein>
<dbReference type="InterPro" id="IPR011009">
    <property type="entry name" value="Kinase-like_dom_sf"/>
</dbReference>
<dbReference type="Proteomes" id="UP000516437">
    <property type="component" value="Unassembled WGS sequence"/>
</dbReference>
<feature type="repeat" description="PPR" evidence="2">
    <location>
        <begin position="191"/>
        <end position="225"/>
    </location>
</feature>
<proteinExistence type="predicted"/>
<evidence type="ECO:0000256" key="1">
    <source>
        <dbReference type="ARBA" id="ARBA00022737"/>
    </source>
</evidence>
<dbReference type="PANTHER" id="PTHR47926">
    <property type="entry name" value="PENTATRICOPEPTIDE REPEAT-CONTAINING PROTEIN"/>
    <property type="match status" value="1"/>
</dbReference>
<dbReference type="FunFam" id="1.25.40.10:FF:000242">
    <property type="entry name" value="Pentatricopeptide repeat-containing protein"/>
    <property type="match status" value="1"/>
</dbReference>
<sequence>MVPCLSCASDALLRSNPLSISRRQQFGSQEALLSLERCTTFKQLKQIHAKIIRLGLSRDQLLVRRLLHLCSSYGKMDYAAVLFRQIQDPFTFTWNLMIRAYTINGFSQQALLLFNLMISQGFQPDKFTFPFVIRACRAASALGPGKVVHGLAIKTGFLRDVFVLNTLMDLYFKCGNLDCGCKIFQKMRVRNVVSWTTMISGLIACGRLDAARGVFEQMPSKNVVTWTAMIHGYVGDRPEEAFELFWRMQLDNARPNEVTLVSLLKACRELESLKLGRWIHDFALRNGFKIGIFLGTALIDMYSKCGSLEDARAVFDQMQIKSLATWNSMITSLGVHGCGNEAISLFSEMERSNVQPDAITFVGVLCACVQTNNLEAGQRYFNDMREIYGITPVLEHFTCMIELYRRADKFHEACELVNAMPVEPNDNTKPMLQSGPPSDEASIACILRDLLHAIEYLHNEGKIYRDIKGLYFLRSTTTSCSMGAGLQKEEKGVGAGAGEGGGVHNLSKNVLYGVLDLVVMGDISSGII</sequence>
<evidence type="ECO:0000313" key="4">
    <source>
        <dbReference type="Proteomes" id="UP000516437"/>
    </source>
</evidence>
<dbReference type="EMBL" id="RXIC02000144">
    <property type="protein sequence ID" value="KAB1200606.1"/>
    <property type="molecule type" value="Genomic_DNA"/>
</dbReference>
<comment type="caution">
    <text evidence="3">The sequence shown here is derived from an EMBL/GenBank/DDBJ whole genome shotgun (WGS) entry which is preliminary data.</text>
</comment>
<evidence type="ECO:0008006" key="5">
    <source>
        <dbReference type="Google" id="ProtNLM"/>
    </source>
</evidence>
<dbReference type="InterPro" id="IPR002885">
    <property type="entry name" value="PPR_rpt"/>
</dbReference>
<dbReference type="FunFam" id="1.25.40.10:FF:000470">
    <property type="entry name" value="Pentatricopeptide repeat-containing protein At5g66520"/>
    <property type="match status" value="1"/>
</dbReference>
<keyword evidence="4" id="KW-1185">Reference proteome</keyword>
<dbReference type="Gene3D" id="1.10.510.10">
    <property type="entry name" value="Transferase(Phosphotransferase) domain 1"/>
    <property type="match status" value="1"/>
</dbReference>
<dbReference type="OrthoDB" id="185373at2759"/>
<dbReference type="SUPFAM" id="SSF56112">
    <property type="entry name" value="Protein kinase-like (PK-like)"/>
    <property type="match status" value="1"/>
</dbReference>
<dbReference type="InterPro" id="IPR011990">
    <property type="entry name" value="TPR-like_helical_dom_sf"/>
</dbReference>
<dbReference type="AlphaFoldDB" id="A0A6A1UKB8"/>
<dbReference type="PROSITE" id="PS51375">
    <property type="entry name" value="PPR"/>
    <property type="match status" value="4"/>
</dbReference>
<dbReference type="Gene3D" id="1.25.40.10">
    <property type="entry name" value="Tetratricopeptide repeat domain"/>
    <property type="match status" value="3"/>
</dbReference>
<organism evidence="3 4">
    <name type="scientific">Morella rubra</name>
    <name type="common">Chinese bayberry</name>
    <dbReference type="NCBI Taxonomy" id="262757"/>
    <lineage>
        <taxon>Eukaryota</taxon>
        <taxon>Viridiplantae</taxon>
        <taxon>Streptophyta</taxon>
        <taxon>Embryophyta</taxon>
        <taxon>Tracheophyta</taxon>
        <taxon>Spermatophyta</taxon>
        <taxon>Magnoliopsida</taxon>
        <taxon>eudicotyledons</taxon>
        <taxon>Gunneridae</taxon>
        <taxon>Pentapetalae</taxon>
        <taxon>rosids</taxon>
        <taxon>fabids</taxon>
        <taxon>Fagales</taxon>
        <taxon>Myricaceae</taxon>
        <taxon>Morella</taxon>
    </lineage>
</organism>
<dbReference type="InterPro" id="IPR046960">
    <property type="entry name" value="PPR_At4g14850-like_plant"/>
</dbReference>
<keyword evidence="1" id="KW-0677">Repeat</keyword>
<name>A0A6A1UKB8_9ROSI</name>
<reference evidence="3 4" key="1">
    <citation type="journal article" date="2019" name="Plant Biotechnol. J.">
        <title>The red bayberry genome and genetic basis of sex determination.</title>
        <authorList>
            <person name="Jia H.M."/>
            <person name="Jia H.J."/>
            <person name="Cai Q.L."/>
            <person name="Wang Y."/>
            <person name="Zhao H.B."/>
            <person name="Yang W.F."/>
            <person name="Wang G.Y."/>
            <person name="Li Y.H."/>
            <person name="Zhan D.L."/>
            <person name="Shen Y.T."/>
            <person name="Niu Q.F."/>
            <person name="Chang L."/>
            <person name="Qiu J."/>
            <person name="Zhao L."/>
            <person name="Xie H.B."/>
            <person name="Fu W.Y."/>
            <person name="Jin J."/>
            <person name="Li X.W."/>
            <person name="Jiao Y."/>
            <person name="Zhou C.C."/>
            <person name="Tu T."/>
            <person name="Chai C.Y."/>
            <person name="Gao J.L."/>
            <person name="Fan L.J."/>
            <person name="van de Weg E."/>
            <person name="Wang J.Y."/>
            <person name="Gao Z.S."/>
        </authorList>
    </citation>
    <scope>NUCLEOTIDE SEQUENCE [LARGE SCALE GENOMIC DNA]</scope>
    <source>
        <tissue evidence="3">Leaves</tissue>
    </source>
</reference>
<dbReference type="GO" id="GO:0009451">
    <property type="term" value="P:RNA modification"/>
    <property type="evidence" value="ECO:0007669"/>
    <property type="project" value="InterPro"/>
</dbReference>
<dbReference type="Pfam" id="PF13041">
    <property type="entry name" value="PPR_2"/>
    <property type="match status" value="3"/>
</dbReference>
<dbReference type="PANTHER" id="PTHR47926:SF359">
    <property type="entry name" value="PENTACOTRIPEPTIDE-REPEAT REGION OF PRORP DOMAIN-CONTAINING PROTEIN"/>
    <property type="match status" value="1"/>
</dbReference>
<evidence type="ECO:0000313" key="3">
    <source>
        <dbReference type="EMBL" id="KAB1200606.1"/>
    </source>
</evidence>
<evidence type="ECO:0000256" key="2">
    <source>
        <dbReference type="PROSITE-ProRule" id="PRU00708"/>
    </source>
</evidence>
<feature type="repeat" description="PPR" evidence="2">
    <location>
        <begin position="160"/>
        <end position="190"/>
    </location>
</feature>
<dbReference type="NCBIfam" id="TIGR00756">
    <property type="entry name" value="PPR"/>
    <property type="match status" value="5"/>
</dbReference>
<feature type="repeat" description="PPR" evidence="2">
    <location>
        <begin position="322"/>
        <end position="356"/>
    </location>
</feature>